<dbReference type="InterPro" id="IPR015421">
    <property type="entry name" value="PyrdxlP-dep_Trfase_major"/>
</dbReference>
<keyword evidence="10 14" id="KW-0663">Pyridoxal phosphate</keyword>
<dbReference type="CDD" id="cd00609">
    <property type="entry name" value="AAT_like"/>
    <property type="match status" value="1"/>
</dbReference>
<protein>
    <recommendedName>
        <fullName evidence="6 14">Histidinol-phosphate aminotransferase</fullName>
        <ecNumber evidence="5 14">2.6.1.9</ecNumber>
    </recommendedName>
    <alternativeName>
        <fullName evidence="12 14">Imidazole acetol-phosphate transaminase</fullName>
    </alternativeName>
</protein>
<gene>
    <name evidence="14 16" type="primary">hisC</name>
    <name evidence="16" type="ORF">ICW73_02620</name>
</gene>
<evidence type="ECO:0000256" key="4">
    <source>
        <dbReference type="ARBA" id="ARBA00011738"/>
    </source>
</evidence>
<evidence type="ECO:0000313" key="16">
    <source>
        <dbReference type="EMBL" id="QNS01842.1"/>
    </source>
</evidence>
<dbReference type="SUPFAM" id="SSF53383">
    <property type="entry name" value="PLP-dependent transferases"/>
    <property type="match status" value="1"/>
</dbReference>
<comment type="pathway">
    <text evidence="2 14">Amino-acid biosynthesis; L-histidine biosynthesis; L-histidine from 5-phospho-alpha-D-ribose 1-diphosphate: step 7/9.</text>
</comment>
<dbReference type="InterPro" id="IPR004839">
    <property type="entry name" value="Aminotransferase_I/II_large"/>
</dbReference>
<dbReference type="Gene3D" id="3.40.640.10">
    <property type="entry name" value="Type I PLP-dependent aspartate aminotransferase-like (Major domain)"/>
    <property type="match status" value="1"/>
</dbReference>
<evidence type="ECO:0000256" key="6">
    <source>
        <dbReference type="ARBA" id="ARBA00018048"/>
    </source>
</evidence>
<dbReference type="InterPro" id="IPR001917">
    <property type="entry name" value="Aminotrans_II_pyridoxalP_BS"/>
</dbReference>
<sequence>MKSHNIQLDRLNIKKLMPYQSARRIRGKYGEIFLDANECPIPVLFELKNKSFNRYPECQPYELISTYAKYANVFFEQVLVTRGADEGIELLIKAFCEPKNDAIIYCPPTYDMYRVNSEIADVKIKEIPTIKDTWQLDLLSIQLNLDNVKLVYICNPNNPTGSTISQNDLINLLNMTINKSLVVIDEAYIEFFPEISMSFFLKTHPNLVILRTLSKAFALAGIRCGFVLAQKEIIDTLKKVIGPYPISAPAADIATQALQIDHINFMKNRVLHLTSNRIWLSDQLKHISCVKKVFNSHANYILVQFFSCVKIFKSLWKDGIILRNQSNKTHLHECIRITIGARSECRKLVQELKKLC</sequence>
<evidence type="ECO:0000256" key="8">
    <source>
        <dbReference type="ARBA" id="ARBA00022605"/>
    </source>
</evidence>
<dbReference type="Gene3D" id="3.90.1150.10">
    <property type="entry name" value="Aspartate Aminotransferase, domain 1"/>
    <property type="match status" value="1"/>
</dbReference>
<dbReference type="Proteomes" id="UP000516346">
    <property type="component" value="Chromosome"/>
</dbReference>
<keyword evidence="8 14" id="KW-0028">Amino-acid biosynthesis</keyword>
<dbReference type="GO" id="GO:0000105">
    <property type="term" value="P:L-histidine biosynthetic process"/>
    <property type="evidence" value="ECO:0007669"/>
    <property type="project" value="UniProtKB-UniRule"/>
</dbReference>
<dbReference type="PANTHER" id="PTHR42885:SF2">
    <property type="entry name" value="HISTIDINOL-PHOSPHATE AMINOTRANSFERASE"/>
    <property type="match status" value="1"/>
</dbReference>
<dbReference type="AlphaFoldDB" id="A0A7H1AZD7"/>
<keyword evidence="11 14" id="KW-0368">Histidine biosynthesis</keyword>
<dbReference type="Pfam" id="PF00155">
    <property type="entry name" value="Aminotran_1_2"/>
    <property type="match status" value="1"/>
</dbReference>
<evidence type="ECO:0000256" key="1">
    <source>
        <dbReference type="ARBA" id="ARBA00001933"/>
    </source>
</evidence>
<dbReference type="InterPro" id="IPR015422">
    <property type="entry name" value="PyrdxlP-dep_Trfase_small"/>
</dbReference>
<dbReference type="EMBL" id="CP061275">
    <property type="protein sequence ID" value="QNS01842.1"/>
    <property type="molecule type" value="Genomic_DNA"/>
</dbReference>
<comment type="similarity">
    <text evidence="3 14">Belongs to the class-II pyridoxal-phosphate-dependent aminotransferase family. Histidinol-phosphate aminotransferase subfamily.</text>
</comment>
<evidence type="ECO:0000256" key="13">
    <source>
        <dbReference type="ARBA" id="ARBA00047481"/>
    </source>
</evidence>
<comment type="catalytic activity">
    <reaction evidence="13 14">
        <text>L-histidinol phosphate + 2-oxoglutarate = 3-(imidazol-4-yl)-2-oxopropyl phosphate + L-glutamate</text>
        <dbReference type="Rhea" id="RHEA:23744"/>
        <dbReference type="ChEBI" id="CHEBI:16810"/>
        <dbReference type="ChEBI" id="CHEBI:29985"/>
        <dbReference type="ChEBI" id="CHEBI:57766"/>
        <dbReference type="ChEBI" id="CHEBI:57980"/>
        <dbReference type="EC" id="2.6.1.9"/>
    </reaction>
</comment>
<feature type="modified residue" description="N6-(pyridoxal phosphate)lysine" evidence="14">
    <location>
        <position position="215"/>
    </location>
</feature>
<dbReference type="GO" id="GO:0030170">
    <property type="term" value="F:pyridoxal phosphate binding"/>
    <property type="evidence" value="ECO:0007669"/>
    <property type="project" value="InterPro"/>
</dbReference>
<keyword evidence="9 14" id="KW-0808">Transferase</keyword>
<accession>A0A7H1AZD7</accession>
<evidence type="ECO:0000256" key="11">
    <source>
        <dbReference type="ARBA" id="ARBA00023102"/>
    </source>
</evidence>
<proteinExistence type="inferred from homology"/>
<organism evidence="16 17">
    <name type="scientific">Buchnera aphidicola</name>
    <name type="common">Pentalonia nigronervosa</name>
    <dbReference type="NCBI Taxonomy" id="1309793"/>
    <lineage>
        <taxon>Bacteria</taxon>
        <taxon>Pseudomonadati</taxon>
        <taxon>Pseudomonadota</taxon>
        <taxon>Gammaproteobacteria</taxon>
        <taxon>Enterobacterales</taxon>
        <taxon>Erwiniaceae</taxon>
        <taxon>Buchnera</taxon>
    </lineage>
</organism>
<dbReference type="InterPro" id="IPR005861">
    <property type="entry name" value="HisP_aminotrans"/>
</dbReference>
<keyword evidence="7 14" id="KW-0032">Aminotransferase</keyword>
<dbReference type="PANTHER" id="PTHR42885">
    <property type="entry name" value="HISTIDINOL-PHOSPHATE AMINOTRANSFERASE-RELATED"/>
    <property type="match status" value="1"/>
</dbReference>
<evidence type="ECO:0000256" key="7">
    <source>
        <dbReference type="ARBA" id="ARBA00022576"/>
    </source>
</evidence>
<dbReference type="EC" id="2.6.1.9" evidence="5 14"/>
<evidence type="ECO:0000256" key="3">
    <source>
        <dbReference type="ARBA" id="ARBA00007970"/>
    </source>
</evidence>
<dbReference type="NCBIfam" id="TIGR01141">
    <property type="entry name" value="hisC"/>
    <property type="match status" value="1"/>
</dbReference>
<dbReference type="GO" id="GO:0004400">
    <property type="term" value="F:histidinol-phosphate transaminase activity"/>
    <property type="evidence" value="ECO:0007669"/>
    <property type="project" value="UniProtKB-UniRule"/>
</dbReference>
<evidence type="ECO:0000256" key="9">
    <source>
        <dbReference type="ARBA" id="ARBA00022679"/>
    </source>
</evidence>
<evidence type="ECO:0000259" key="15">
    <source>
        <dbReference type="Pfam" id="PF00155"/>
    </source>
</evidence>
<name>A0A7H1AZD7_9GAMM</name>
<comment type="cofactor">
    <cofactor evidence="1 14">
        <name>pyridoxal 5'-phosphate</name>
        <dbReference type="ChEBI" id="CHEBI:597326"/>
    </cofactor>
</comment>
<dbReference type="PROSITE" id="PS00599">
    <property type="entry name" value="AA_TRANSFER_CLASS_2"/>
    <property type="match status" value="1"/>
</dbReference>
<dbReference type="UniPathway" id="UPA00031">
    <property type="reaction ID" value="UER00012"/>
</dbReference>
<comment type="subunit">
    <text evidence="4 14">Homodimer.</text>
</comment>
<evidence type="ECO:0000256" key="14">
    <source>
        <dbReference type="HAMAP-Rule" id="MF_01023"/>
    </source>
</evidence>
<evidence type="ECO:0000256" key="12">
    <source>
        <dbReference type="ARBA" id="ARBA00030262"/>
    </source>
</evidence>
<reference evidence="16 17" key="1">
    <citation type="submission" date="2020-09" db="EMBL/GenBank/DDBJ databases">
        <title>Genome sequence of the banana aphid, Pentalonia nigronervosa Coquerel (Hemiptera: Aphididae) and its symbionts.</title>
        <authorList>
            <person name="Mathers T.C."/>
            <person name="Mugford S.T."/>
            <person name="Hogenhout S.A."/>
            <person name="Tripathi L."/>
        </authorList>
    </citation>
    <scope>NUCLEOTIDE SEQUENCE [LARGE SCALE GENOMIC DNA]</scope>
    <source>
        <strain evidence="16">Ba4</strain>
    </source>
</reference>
<dbReference type="InterPro" id="IPR015424">
    <property type="entry name" value="PyrdxlP-dep_Trfase"/>
</dbReference>
<feature type="domain" description="Aminotransferase class I/classII large" evidence="15">
    <location>
        <begin position="47"/>
        <end position="351"/>
    </location>
</feature>
<dbReference type="HAMAP" id="MF_01023">
    <property type="entry name" value="HisC_aminotrans_2"/>
    <property type="match status" value="1"/>
</dbReference>
<evidence type="ECO:0000256" key="5">
    <source>
        <dbReference type="ARBA" id="ARBA00012748"/>
    </source>
</evidence>
<evidence type="ECO:0000256" key="10">
    <source>
        <dbReference type="ARBA" id="ARBA00022898"/>
    </source>
</evidence>
<evidence type="ECO:0000313" key="17">
    <source>
        <dbReference type="Proteomes" id="UP000516346"/>
    </source>
</evidence>
<evidence type="ECO:0000256" key="2">
    <source>
        <dbReference type="ARBA" id="ARBA00005011"/>
    </source>
</evidence>